<name>A0A0J1GV61_9GAMM</name>
<comment type="caution">
    <text evidence="2">The sequence shown here is derived from an EMBL/GenBank/DDBJ whole genome shotgun (WGS) entry which is preliminary data.</text>
</comment>
<feature type="transmembrane region" description="Helical" evidence="1">
    <location>
        <begin position="31"/>
        <end position="51"/>
    </location>
</feature>
<evidence type="ECO:0000256" key="1">
    <source>
        <dbReference type="SAM" id="Phobius"/>
    </source>
</evidence>
<dbReference type="STRING" id="1195763.ABT56_20180"/>
<evidence type="ECO:0000313" key="3">
    <source>
        <dbReference type="Proteomes" id="UP000036097"/>
    </source>
</evidence>
<dbReference type="EMBL" id="LDOT01000035">
    <property type="protein sequence ID" value="KLV03289.1"/>
    <property type="molecule type" value="Genomic_DNA"/>
</dbReference>
<proteinExistence type="predicted"/>
<keyword evidence="1" id="KW-0812">Transmembrane</keyword>
<keyword evidence="1" id="KW-1133">Transmembrane helix</keyword>
<dbReference type="Proteomes" id="UP000036097">
    <property type="component" value="Unassembled WGS sequence"/>
</dbReference>
<keyword evidence="3" id="KW-1185">Reference proteome</keyword>
<accession>A0A0J1GV61</accession>
<reference evidence="2 3" key="1">
    <citation type="submission" date="2015-05" db="EMBL/GenBank/DDBJ databases">
        <title>Photobacterium galathea sp. nov.</title>
        <authorList>
            <person name="Machado H."/>
            <person name="Gram L."/>
        </authorList>
    </citation>
    <scope>NUCLEOTIDE SEQUENCE [LARGE SCALE GENOMIC DNA]</scope>
    <source>
        <strain evidence="2 3">CGMCC 1.12159</strain>
    </source>
</reference>
<sequence>MGILRTKKKIMHTFVVERYKQRMCEQKNKPTYLKVTIIYQFRVMFIFTVLVEYTAHSLYVNSTHIFHMVYCEVT</sequence>
<protein>
    <submittedName>
        <fullName evidence="2">Uncharacterized protein</fullName>
    </submittedName>
</protein>
<dbReference type="AlphaFoldDB" id="A0A0J1GV61"/>
<dbReference type="PATRIC" id="fig|1195763.3.peg.4326"/>
<evidence type="ECO:0000313" key="2">
    <source>
        <dbReference type="EMBL" id="KLV03289.1"/>
    </source>
</evidence>
<gene>
    <name evidence="2" type="ORF">ABT56_20180</name>
</gene>
<organism evidence="2 3">
    <name type="scientific">Photobacterium aquae</name>
    <dbReference type="NCBI Taxonomy" id="1195763"/>
    <lineage>
        <taxon>Bacteria</taxon>
        <taxon>Pseudomonadati</taxon>
        <taxon>Pseudomonadota</taxon>
        <taxon>Gammaproteobacteria</taxon>
        <taxon>Vibrionales</taxon>
        <taxon>Vibrionaceae</taxon>
        <taxon>Photobacterium</taxon>
    </lineage>
</organism>
<keyword evidence="1" id="KW-0472">Membrane</keyword>